<reference evidence="1" key="1">
    <citation type="submission" date="2019-08" db="EMBL/GenBank/DDBJ databases">
        <title>The improved chromosome-level genome for the pearl oyster Pinctada fucata martensii using PacBio sequencing and Hi-C.</title>
        <authorList>
            <person name="Zheng Z."/>
        </authorList>
    </citation>
    <scope>NUCLEOTIDE SEQUENCE</scope>
    <source>
        <strain evidence="1">ZZ-2019</strain>
        <tissue evidence="1">Adductor muscle</tissue>
    </source>
</reference>
<keyword evidence="2" id="KW-1185">Reference proteome</keyword>
<evidence type="ECO:0000313" key="1">
    <source>
        <dbReference type="EMBL" id="KAK3102490.1"/>
    </source>
</evidence>
<name>A0AA88YCI9_PINIB</name>
<evidence type="ECO:0000313" key="2">
    <source>
        <dbReference type="Proteomes" id="UP001186944"/>
    </source>
</evidence>
<dbReference type="Proteomes" id="UP001186944">
    <property type="component" value="Unassembled WGS sequence"/>
</dbReference>
<proteinExistence type="predicted"/>
<dbReference type="EMBL" id="VSWD01000005">
    <property type="protein sequence ID" value="KAK3102490.1"/>
    <property type="molecule type" value="Genomic_DNA"/>
</dbReference>
<gene>
    <name evidence="1" type="ORF">FSP39_011733</name>
</gene>
<dbReference type="AlphaFoldDB" id="A0AA88YCI9"/>
<protein>
    <submittedName>
        <fullName evidence="1">Uncharacterized protein</fullName>
    </submittedName>
</protein>
<sequence>MLIVTHISTSDLINLCVVFPWTLYPVGDLGKKKSPEFLRRYPVSEEPRYVEVLQNPLNKYRINAHESLSLSGLAPVTPLDLPKTNIYVNMLDFLPADDDYVYIDDFEE</sequence>
<comment type="caution">
    <text evidence="1">The sequence shown here is derived from an EMBL/GenBank/DDBJ whole genome shotgun (WGS) entry which is preliminary data.</text>
</comment>
<organism evidence="1 2">
    <name type="scientific">Pinctada imbricata</name>
    <name type="common">Atlantic pearl-oyster</name>
    <name type="synonym">Pinctada martensii</name>
    <dbReference type="NCBI Taxonomy" id="66713"/>
    <lineage>
        <taxon>Eukaryota</taxon>
        <taxon>Metazoa</taxon>
        <taxon>Spiralia</taxon>
        <taxon>Lophotrochozoa</taxon>
        <taxon>Mollusca</taxon>
        <taxon>Bivalvia</taxon>
        <taxon>Autobranchia</taxon>
        <taxon>Pteriomorphia</taxon>
        <taxon>Pterioida</taxon>
        <taxon>Pterioidea</taxon>
        <taxon>Pteriidae</taxon>
        <taxon>Pinctada</taxon>
    </lineage>
</organism>
<accession>A0AA88YCI9</accession>